<reference evidence="1 6" key="3">
    <citation type="submission" date="2019-07" db="EMBL/GenBank/DDBJ databases">
        <title>antibiotic susceptibility of plant-derived lactic acid bacteria.</title>
        <authorList>
            <person name="Sugiyama M."/>
            <person name="Noda M."/>
        </authorList>
    </citation>
    <scope>NUCLEOTIDE SEQUENCE [LARGE SCALE GENOMIC DNA]</scope>
    <source>
        <strain evidence="1 6">15-1A</strain>
    </source>
</reference>
<dbReference type="Proteomes" id="UP000244022">
    <property type="component" value="Unassembled WGS sequence"/>
</dbReference>
<dbReference type="EMBL" id="PYGR01000003">
    <property type="protein sequence ID" value="PTO37167.1"/>
    <property type="molecule type" value="Genomic_DNA"/>
</dbReference>
<sequence>METKRIETPEEYLAYYDQRVINHSFISKHPEMFEFYLDLRTKFLMTYQQTDATLFLKLAILLDIDAQLQILLELIKSTNKSLCEELGMTESEIISMIAKDKKCFYRELTGLDMNHSVPWQLIYLSES</sequence>
<dbReference type="Proteomes" id="UP000509460">
    <property type="component" value="Chromosome"/>
</dbReference>
<evidence type="ECO:0000313" key="5">
    <source>
        <dbReference type="Proteomes" id="UP000244022"/>
    </source>
</evidence>
<dbReference type="EMBL" id="AP019810">
    <property type="protein sequence ID" value="BBM15380.1"/>
    <property type="molecule type" value="Genomic_DNA"/>
</dbReference>
<gene>
    <name evidence="2" type="ORF">BTN92_07530</name>
    <name evidence="3" type="ORF">C6N14_01350</name>
    <name evidence="1" type="ORF">EM151A_2193</name>
</gene>
<dbReference type="EMBL" id="MSTR01000006">
    <property type="protein sequence ID" value="ONN43287.1"/>
    <property type="molecule type" value="Genomic_DNA"/>
</dbReference>
<proteinExistence type="predicted"/>
<evidence type="ECO:0000313" key="2">
    <source>
        <dbReference type="EMBL" id="ONN43287.1"/>
    </source>
</evidence>
<name>A0A1A6G7E7_ENTMU</name>
<dbReference type="RefSeq" id="WP_019724361.1">
    <property type="nucleotide sequence ID" value="NZ_AP019810.1"/>
</dbReference>
<dbReference type="AlphaFoldDB" id="A0A1A6G7E7"/>
<protein>
    <submittedName>
        <fullName evidence="2">Uncharacterized protein</fullName>
    </submittedName>
</protein>
<dbReference type="Proteomes" id="UP000189299">
    <property type="component" value="Unassembled WGS sequence"/>
</dbReference>
<dbReference type="OrthoDB" id="2195228at2"/>
<reference evidence="2 4" key="1">
    <citation type="submission" date="2016-12" db="EMBL/GenBank/DDBJ databases">
        <authorList>
            <person name="Song W.-J."/>
            <person name="Kurnit D.M."/>
        </authorList>
    </citation>
    <scope>NUCLEOTIDE SEQUENCE [LARGE SCALE GENOMIC DNA]</scope>
    <source>
        <strain evidence="2 4">CGB1038-1_S1</strain>
    </source>
</reference>
<organism evidence="2 4">
    <name type="scientific">Enterococcus mundtii</name>
    <dbReference type="NCBI Taxonomy" id="53346"/>
    <lineage>
        <taxon>Bacteria</taxon>
        <taxon>Bacillati</taxon>
        <taxon>Bacillota</taxon>
        <taxon>Bacilli</taxon>
        <taxon>Lactobacillales</taxon>
        <taxon>Enterococcaceae</taxon>
        <taxon>Enterococcus</taxon>
    </lineage>
</organism>
<evidence type="ECO:0000313" key="3">
    <source>
        <dbReference type="EMBL" id="PTO37167.1"/>
    </source>
</evidence>
<dbReference type="Pfam" id="PF22652">
    <property type="entry name" value="DUF7006"/>
    <property type="match status" value="1"/>
</dbReference>
<evidence type="ECO:0000313" key="6">
    <source>
        <dbReference type="Proteomes" id="UP000509460"/>
    </source>
</evidence>
<reference evidence="3 5" key="2">
    <citation type="submission" date="2018-03" db="EMBL/GenBank/DDBJ databases">
        <title>Draft genome sequences of four Enterococcus mundtii strains isolated from beef slaughterhouses in Kenya.</title>
        <authorList>
            <person name="Wambui J."/>
            <person name="Stevens M."/>
            <person name="Njage P."/>
            <person name="Stephan R."/>
            <person name="Tasara T."/>
        </authorList>
    </citation>
    <scope>NUCLEOTIDE SEQUENCE [LARGE SCALE GENOMIC DNA]</scope>
    <source>
        <strain evidence="3 5">H18-EM</strain>
    </source>
</reference>
<dbReference type="InterPro" id="IPR054275">
    <property type="entry name" value="DUF7006"/>
</dbReference>
<accession>A0A1A6G7E7</accession>
<evidence type="ECO:0000313" key="1">
    <source>
        <dbReference type="EMBL" id="BBM15380.1"/>
    </source>
</evidence>
<evidence type="ECO:0000313" key="4">
    <source>
        <dbReference type="Proteomes" id="UP000189299"/>
    </source>
</evidence>